<keyword evidence="1" id="KW-0472">Membrane</keyword>
<dbReference type="Proteomes" id="UP000182258">
    <property type="component" value="Unassembled WGS sequence"/>
</dbReference>
<dbReference type="RefSeq" id="WP_046169657.1">
    <property type="nucleotide sequence ID" value="NZ_FOMB01000033.1"/>
</dbReference>
<name>A0A0F5Q083_9HYPH</name>
<gene>
    <name evidence="3" type="ORF">SAMN04488059_13323</name>
    <name evidence="2" type="ORF">WH91_03630</name>
</gene>
<keyword evidence="4" id="KW-1185">Reference proteome</keyword>
<protein>
    <submittedName>
        <fullName evidence="3">Uncharacterized protein</fullName>
    </submittedName>
</protein>
<organism evidence="3 5">
    <name type="scientific">Devosia psychrophila</name>
    <dbReference type="NCBI Taxonomy" id="728005"/>
    <lineage>
        <taxon>Bacteria</taxon>
        <taxon>Pseudomonadati</taxon>
        <taxon>Pseudomonadota</taxon>
        <taxon>Alphaproteobacteria</taxon>
        <taxon>Hyphomicrobiales</taxon>
        <taxon>Devosiaceae</taxon>
        <taxon>Devosia</taxon>
    </lineage>
</organism>
<accession>A0A0F5Q083</accession>
<evidence type="ECO:0000313" key="4">
    <source>
        <dbReference type="Proteomes" id="UP000033519"/>
    </source>
</evidence>
<evidence type="ECO:0000256" key="1">
    <source>
        <dbReference type="SAM" id="Phobius"/>
    </source>
</evidence>
<reference evidence="2 4" key="1">
    <citation type="submission" date="2015-03" db="EMBL/GenBank/DDBJ databases">
        <authorList>
            <person name="Lepp D."/>
            <person name="Hassan Y.I."/>
            <person name="Li X.-Z."/>
            <person name="Zhou T."/>
        </authorList>
    </citation>
    <scope>NUCLEOTIDE SEQUENCE [LARGE SCALE GENOMIC DNA]</scope>
    <source>
        <strain evidence="2 4">Cr7-05</strain>
    </source>
</reference>
<proteinExistence type="predicted"/>
<sequence length="209" mass="21902">MEETEPVDVQGEKRIDYVRPARRRMPLSNVLSFVVGLVGIAALGASAWTYSETQREVVRLSTDIAQLRVALELYGRQQGTPSTTDSANLTDLSNRLSILEQDWRSAPVPTAATTTALPTTTAAAPTAISGDCMPTGTRFLVSAGDRYPVCGFDGTVEIGGVDNGFMSLADGTVIAAGGNIPLPNSACMIGVVSAGQDGMTGFAEIRVTC</sequence>
<dbReference type="OrthoDB" id="7949448at2"/>
<keyword evidence="1" id="KW-1133">Transmembrane helix</keyword>
<reference evidence="3 5" key="2">
    <citation type="submission" date="2016-10" db="EMBL/GenBank/DDBJ databases">
        <authorList>
            <person name="de Groot N.N."/>
        </authorList>
    </citation>
    <scope>NUCLEOTIDE SEQUENCE [LARGE SCALE GENOMIC DNA]</scope>
    <source>
        <strain evidence="3 5">CGMCC 1.10210</strain>
    </source>
</reference>
<dbReference type="AlphaFoldDB" id="A0A0F5Q083"/>
<keyword evidence="1" id="KW-0812">Transmembrane</keyword>
<dbReference type="EMBL" id="FOMB01000033">
    <property type="protein sequence ID" value="SFD25500.1"/>
    <property type="molecule type" value="Genomic_DNA"/>
</dbReference>
<evidence type="ECO:0000313" key="2">
    <source>
        <dbReference type="EMBL" id="KKC34303.1"/>
    </source>
</evidence>
<dbReference type="EMBL" id="LAPV01000040">
    <property type="protein sequence ID" value="KKC34303.1"/>
    <property type="molecule type" value="Genomic_DNA"/>
</dbReference>
<evidence type="ECO:0000313" key="3">
    <source>
        <dbReference type="EMBL" id="SFD25500.1"/>
    </source>
</evidence>
<feature type="transmembrane region" description="Helical" evidence="1">
    <location>
        <begin position="30"/>
        <end position="50"/>
    </location>
</feature>
<evidence type="ECO:0000313" key="5">
    <source>
        <dbReference type="Proteomes" id="UP000182258"/>
    </source>
</evidence>
<dbReference type="Proteomes" id="UP000033519">
    <property type="component" value="Unassembled WGS sequence"/>
</dbReference>
<dbReference type="PATRIC" id="fig|728005.3.peg.3115"/>